<feature type="compositionally biased region" description="Acidic residues" evidence="2">
    <location>
        <begin position="55"/>
        <end position="64"/>
    </location>
</feature>
<keyword evidence="1" id="KW-0175">Coiled coil</keyword>
<feature type="region of interest" description="Disordered" evidence="2">
    <location>
        <begin position="362"/>
        <end position="404"/>
    </location>
</feature>
<dbReference type="Proteomes" id="UP000054251">
    <property type="component" value="Unassembled WGS sequence"/>
</dbReference>
<feature type="compositionally biased region" description="Basic residues" evidence="2">
    <location>
        <begin position="438"/>
        <end position="449"/>
    </location>
</feature>
<dbReference type="AlphaFoldDB" id="A0A0V1Q1S5"/>
<dbReference type="RefSeq" id="XP_015468466.1">
    <property type="nucleotide sequence ID" value="XM_015610752.1"/>
</dbReference>
<dbReference type="OrthoDB" id="1926336at2759"/>
<feature type="region of interest" description="Disordered" evidence="2">
    <location>
        <begin position="421"/>
        <end position="481"/>
    </location>
</feature>
<organism evidence="3 4">
    <name type="scientific">Debaryomyces fabryi</name>
    <dbReference type="NCBI Taxonomy" id="58627"/>
    <lineage>
        <taxon>Eukaryota</taxon>
        <taxon>Fungi</taxon>
        <taxon>Dikarya</taxon>
        <taxon>Ascomycota</taxon>
        <taxon>Saccharomycotina</taxon>
        <taxon>Pichiomycetes</taxon>
        <taxon>Debaryomycetaceae</taxon>
        <taxon>Debaryomyces</taxon>
    </lineage>
</organism>
<feature type="coiled-coil region" evidence="1">
    <location>
        <begin position="744"/>
        <end position="887"/>
    </location>
</feature>
<comment type="caution">
    <text evidence="3">The sequence shown here is derived from an EMBL/GenBank/DDBJ whole genome shotgun (WGS) entry which is preliminary data.</text>
</comment>
<name>A0A0V1Q1S5_9ASCO</name>
<feature type="compositionally biased region" description="Basic and acidic residues" evidence="2">
    <location>
        <begin position="362"/>
        <end position="374"/>
    </location>
</feature>
<evidence type="ECO:0000256" key="2">
    <source>
        <dbReference type="SAM" id="MobiDB-lite"/>
    </source>
</evidence>
<feature type="compositionally biased region" description="Basic and acidic residues" evidence="2">
    <location>
        <begin position="187"/>
        <end position="198"/>
    </location>
</feature>
<evidence type="ECO:0000256" key="1">
    <source>
        <dbReference type="SAM" id="Coils"/>
    </source>
</evidence>
<feature type="region of interest" description="Disordered" evidence="2">
    <location>
        <begin position="187"/>
        <end position="252"/>
    </location>
</feature>
<feature type="region of interest" description="Disordered" evidence="2">
    <location>
        <begin position="973"/>
        <end position="994"/>
    </location>
</feature>
<evidence type="ECO:0000313" key="4">
    <source>
        <dbReference type="Proteomes" id="UP000054251"/>
    </source>
</evidence>
<protein>
    <recommendedName>
        <fullName evidence="5">GRIP domain-containing protein</fullName>
    </recommendedName>
</protein>
<accession>A0A0V1Q1S5</accession>
<feature type="region of interest" description="Disordered" evidence="2">
    <location>
        <begin position="624"/>
        <end position="658"/>
    </location>
</feature>
<feature type="compositionally biased region" description="Polar residues" evidence="2">
    <location>
        <begin position="467"/>
        <end position="479"/>
    </location>
</feature>
<evidence type="ECO:0008006" key="5">
    <source>
        <dbReference type="Google" id="ProtNLM"/>
    </source>
</evidence>
<keyword evidence="4" id="KW-1185">Reference proteome</keyword>
<feature type="region of interest" description="Disordered" evidence="2">
    <location>
        <begin position="16"/>
        <end position="79"/>
    </location>
</feature>
<dbReference type="GeneID" id="26838931"/>
<feature type="compositionally biased region" description="Basic and acidic residues" evidence="2">
    <location>
        <begin position="626"/>
        <end position="658"/>
    </location>
</feature>
<proteinExistence type="predicted"/>
<reference evidence="3 4" key="1">
    <citation type="submission" date="2015-11" db="EMBL/GenBank/DDBJ databases">
        <title>The genome of Debaryomyces fabryi.</title>
        <authorList>
            <person name="Tafer H."/>
            <person name="Lopandic K."/>
        </authorList>
    </citation>
    <scope>NUCLEOTIDE SEQUENCE [LARGE SCALE GENOMIC DNA]</scope>
    <source>
        <strain evidence="3 4">CBS 789</strain>
    </source>
</reference>
<dbReference type="EMBL" id="LMYN01000029">
    <property type="protein sequence ID" value="KSA02364.1"/>
    <property type="molecule type" value="Genomic_DNA"/>
</dbReference>
<sequence length="1027" mass="118566">MFTKLKNFSEDVAKSFNDINQDGSNGNVNTPNRLKNPINELKSESRVLSTKTPDETELVQPEDEPISKSLSPALVDNKGEPLKGKNIDLADLPSSIRSKMKKFAKYEEKYPILLEAFKTEKRKAELILSFEKVLQENTPISSISEAGLLVEYLNGINEKTTMLNDELRKYAKENSGLTEKLKEAETKLKEALEKGKEPENEEATNDATSSQKSNEETEKLKNTISDLEKKLELKENETRTVEKNELENKKQDKTDDIETKYLEEIGIYKTEIHSYKKEIESFKDKLEKSENSSKSVKDELSVALKKSNTLEKDLKKLTDTSKVDTELTDLKAKLEEYKKQLEQIKQTNTLLEAEIESKNKELESFKDKSDKIQDDLDNSNKSIESLKSDAQELNARASDLSKQLNEKNKVIQQLEESRLIAEQHVETTTPAISTSNNKKNKKRNKKGGKKNLTSENQITSGKEAEQVSLTVPEDTQSNYDELKKENERIQSCLKEIDSSKQEISDELKKTKEKYDKLVKENEDLITNHKNVKSDLNLKIEDVDHLRDLLKTIGDDLVQARDEIKVLKEKSKSAELNNDEGLKKELKEMQAKLNELNKSKDDEEKSKQELLKSIEDHKASNISNEKLLNDVKEEKQKLENTSRELTKELETSKEKNSDLEQEIQKHLKNIKHDSSQKLTQKDFDVLKEKHSTLTSKFEETNNQFEMVKKEKENLNLRIKELSEFKSNDTSLKLEIASLKTSITHKDQLIEDFKKKIHALNELNEELSASLSKLKVSNSELQNSNKDLVSEKNALVTKQELSFEKNNSLNNELFKLQSEKQKLSTELEAMKDKHDFLMKDKSSSSNSIQSIRQQYEELSMKSKESLLKIENLEDELNESRTMLQERTRESSTIRRMLLDAEEQLKLKTHDFKSEITKIGKEKSEIETNCQTLIKKKQREIDEFKSITDNYLLKIQDLENKCNELKQQYEELESEKLKNKNTTSDKEEDFEETQQTIETLRSSLQASAKKVKDFENLNNILKKLNEESNL</sequence>
<feature type="compositionally biased region" description="Polar residues" evidence="2">
    <location>
        <begin position="426"/>
        <end position="435"/>
    </location>
</feature>
<feature type="non-terminal residue" evidence="3">
    <location>
        <position position="1027"/>
    </location>
</feature>
<feature type="compositionally biased region" description="Polar residues" evidence="2">
    <location>
        <begin position="17"/>
        <end position="33"/>
    </location>
</feature>
<feature type="compositionally biased region" description="Basic and acidic residues" evidence="2">
    <location>
        <begin position="213"/>
        <end position="252"/>
    </location>
</feature>
<gene>
    <name evidence="3" type="ORF">AC631_01922</name>
</gene>
<evidence type="ECO:0000313" key="3">
    <source>
        <dbReference type="EMBL" id="KSA02364.1"/>
    </source>
</evidence>
<dbReference type="SUPFAM" id="SSF57997">
    <property type="entry name" value="Tropomyosin"/>
    <property type="match status" value="1"/>
</dbReference>